<name>A0AAD4SPZ5_9MAGN</name>
<organism evidence="1 2">
    <name type="scientific">Papaver atlanticum</name>
    <dbReference type="NCBI Taxonomy" id="357466"/>
    <lineage>
        <taxon>Eukaryota</taxon>
        <taxon>Viridiplantae</taxon>
        <taxon>Streptophyta</taxon>
        <taxon>Embryophyta</taxon>
        <taxon>Tracheophyta</taxon>
        <taxon>Spermatophyta</taxon>
        <taxon>Magnoliopsida</taxon>
        <taxon>Ranunculales</taxon>
        <taxon>Papaveraceae</taxon>
        <taxon>Papaveroideae</taxon>
        <taxon>Papaver</taxon>
    </lineage>
</organism>
<sequence>MELTNKLVSGQNTVASPEVQPGTASVNALWSGFKMKMYGLTPISSSEAQSPDFAFPPGLFPTTLLDSSSLIRCVCCRNHEN</sequence>
<evidence type="ECO:0000313" key="2">
    <source>
        <dbReference type="Proteomes" id="UP001202328"/>
    </source>
</evidence>
<dbReference type="EMBL" id="JAJJMB010009125">
    <property type="protein sequence ID" value="KAI3915935.1"/>
    <property type="molecule type" value="Genomic_DNA"/>
</dbReference>
<dbReference type="Proteomes" id="UP001202328">
    <property type="component" value="Unassembled WGS sequence"/>
</dbReference>
<dbReference type="AlphaFoldDB" id="A0AAD4SPZ5"/>
<accession>A0AAD4SPZ5</accession>
<keyword evidence="2" id="KW-1185">Reference proteome</keyword>
<comment type="caution">
    <text evidence="1">The sequence shown here is derived from an EMBL/GenBank/DDBJ whole genome shotgun (WGS) entry which is preliminary data.</text>
</comment>
<proteinExistence type="predicted"/>
<evidence type="ECO:0000313" key="1">
    <source>
        <dbReference type="EMBL" id="KAI3915935.1"/>
    </source>
</evidence>
<reference evidence="1" key="1">
    <citation type="submission" date="2022-04" db="EMBL/GenBank/DDBJ databases">
        <title>A functionally conserved STORR gene fusion in Papaver species that diverged 16.8 million years ago.</title>
        <authorList>
            <person name="Catania T."/>
        </authorList>
    </citation>
    <scope>NUCLEOTIDE SEQUENCE</scope>
    <source>
        <strain evidence="1">S-188037</strain>
    </source>
</reference>
<protein>
    <submittedName>
        <fullName evidence="1">Uncharacterized protein</fullName>
    </submittedName>
</protein>
<gene>
    <name evidence="1" type="ORF">MKW98_004376</name>
</gene>